<dbReference type="PROSITE" id="PS50801">
    <property type="entry name" value="STAS"/>
    <property type="match status" value="1"/>
</dbReference>
<evidence type="ECO:0000256" key="2">
    <source>
        <dbReference type="ARBA" id="ARBA00022692"/>
    </source>
</evidence>
<keyword evidence="3 5" id="KW-1133">Transmembrane helix</keyword>
<dbReference type="Pfam" id="PF00916">
    <property type="entry name" value="Sulfate_transp"/>
    <property type="match status" value="1"/>
</dbReference>
<dbReference type="Pfam" id="PF01740">
    <property type="entry name" value="STAS"/>
    <property type="match status" value="1"/>
</dbReference>
<evidence type="ECO:0000313" key="7">
    <source>
        <dbReference type="EMBL" id="RRJ21072.1"/>
    </source>
</evidence>
<reference evidence="7 8" key="1">
    <citation type="submission" date="2018-11" db="EMBL/GenBank/DDBJ databases">
        <title>Draft genome analysis of Rheinheimera mesophila isolated from an industrial waste site.</title>
        <authorList>
            <person name="Yu Q."/>
            <person name="Qi Y."/>
            <person name="Zhang H."/>
            <person name="Lu Y."/>
            <person name="Pu J."/>
        </authorList>
    </citation>
    <scope>NUCLEOTIDE SEQUENCE [LARGE SCALE GENOMIC DNA]</scope>
    <source>
        <strain evidence="7 8">IITR13</strain>
    </source>
</reference>
<feature type="transmembrane region" description="Helical" evidence="5">
    <location>
        <begin position="281"/>
        <end position="303"/>
    </location>
</feature>
<dbReference type="RefSeq" id="WP_046518599.1">
    <property type="nucleotide sequence ID" value="NZ_LAVS01000003.1"/>
</dbReference>
<gene>
    <name evidence="7" type="primary">dauA</name>
    <name evidence="7" type="ORF">EIK76_09295</name>
</gene>
<comment type="subcellular location">
    <subcellularLocation>
        <location evidence="1">Membrane</location>
        <topology evidence="1">Multi-pass membrane protein</topology>
    </subcellularLocation>
</comment>
<dbReference type="NCBIfam" id="NF008660">
    <property type="entry name" value="PRK11660.1"/>
    <property type="match status" value="1"/>
</dbReference>
<feature type="transmembrane region" description="Helical" evidence="5">
    <location>
        <begin position="411"/>
        <end position="442"/>
    </location>
</feature>
<feature type="domain" description="STAS" evidence="6">
    <location>
        <begin position="459"/>
        <end position="570"/>
    </location>
</feature>
<organism evidence="7 8">
    <name type="scientific">Rheinheimera mesophila</name>
    <dbReference type="NCBI Taxonomy" id="1547515"/>
    <lineage>
        <taxon>Bacteria</taxon>
        <taxon>Pseudomonadati</taxon>
        <taxon>Pseudomonadota</taxon>
        <taxon>Gammaproteobacteria</taxon>
        <taxon>Chromatiales</taxon>
        <taxon>Chromatiaceae</taxon>
        <taxon>Rheinheimera</taxon>
    </lineage>
</organism>
<dbReference type="GO" id="GO:0008271">
    <property type="term" value="F:secondary active sulfate transmembrane transporter activity"/>
    <property type="evidence" value="ECO:0007669"/>
    <property type="project" value="InterPro"/>
</dbReference>
<dbReference type="PROSITE" id="PS01130">
    <property type="entry name" value="SLC26A"/>
    <property type="match status" value="1"/>
</dbReference>
<dbReference type="NCBIfam" id="TIGR00815">
    <property type="entry name" value="sulP"/>
    <property type="match status" value="1"/>
</dbReference>
<evidence type="ECO:0000256" key="3">
    <source>
        <dbReference type="ARBA" id="ARBA00022989"/>
    </source>
</evidence>
<dbReference type="CDD" id="cd07042">
    <property type="entry name" value="STAS_SulP_like_sulfate_transporter"/>
    <property type="match status" value="1"/>
</dbReference>
<keyword evidence="2 5" id="KW-0812">Transmembrane</keyword>
<dbReference type="EMBL" id="RRCF01000002">
    <property type="protein sequence ID" value="RRJ21072.1"/>
    <property type="molecule type" value="Genomic_DNA"/>
</dbReference>
<evidence type="ECO:0000256" key="5">
    <source>
        <dbReference type="SAM" id="Phobius"/>
    </source>
</evidence>
<feature type="transmembrane region" description="Helical" evidence="5">
    <location>
        <begin position="60"/>
        <end position="80"/>
    </location>
</feature>
<dbReference type="InterPro" id="IPR011547">
    <property type="entry name" value="SLC26A/SulP_dom"/>
</dbReference>
<dbReference type="Gene3D" id="3.30.750.24">
    <property type="entry name" value="STAS domain"/>
    <property type="match status" value="1"/>
</dbReference>
<dbReference type="InterPro" id="IPR036513">
    <property type="entry name" value="STAS_dom_sf"/>
</dbReference>
<feature type="transmembrane region" description="Helical" evidence="5">
    <location>
        <begin position="33"/>
        <end position="53"/>
    </location>
</feature>
<dbReference type="Proteomes" id="UP000276260">
    <property type="component" value="Unassembled WGS sequence"/>
</dbReference>
<evidence type="ECO:0000259" key="6">
    <source>
        <dbReference type="PROSITE" id="PS50801"/>
    </source>
</evidence>
<dbReference type="InterPro" id="IPR002645">
    <property type="entry name" value="STAS_dom"/>
</dbReference>
<feature type="transmembrane region" description="Helical" evidence="5">
    <location>
        <begin position="361"/>
        <end position="391"/>
    </location>
</feature>
<evidence type="ECO:0000256" key="4">
    <source>
        <dbReference type="ARBA" id="ARBA00023136"/>
    </source>
</evidence>
<dbReference type="InterPro" id="IPR001902">
    <property type="entry name" value="SLC26A/SulP_fam"/>
</dbReference>
<protein>
    <submittedName>
        <fullName evidence="7">C4-dicarboxylic acid transporter DauA</fullName>
    </submittedName>
</protein>
<evidence type="ECO:0000256" key="1">
    <source>
        <dbReference type="ARBA" id="ARBA00004141"/>
    </source>
</evidence>
<dbReference type="OrthoDB" id="9769739at2"/>
<feature type="transmembrane region" description="Helical" evidence="5">
    <location>
        <begin position="134"/>
        <end position="152"/>
    </location>
</feature>
<dbReference type="SUPFAM" id="SSF52091">
    <property type="entry name" value="SpoIIaa-like"/>
    <property type="match status" value="1"/>
</dbReference>
<feature type="transmembrane region" description="Helical" evidence="5">
    <location>
        <begin position="210"/>
        <end position="228"/>
    </location>
</feature>
<accession>A0A3P3QIT8</accession>
<dbReference type="PANTHER" id="PTHR11814">
    <property type="entry name" value="SULFATE TRANSPORTER"/>
    <property type="match status" value="1"/>
</dbReference>
<sequence>MSHRSYLFSLRIGHALRECLAEGYSFGTFKLDLLAGITVGIIAIPLAMALAIASGVAPQYGLYTAVIAGFLIALTGGSRYSISGPTAAFVVILYPVAQSYGLAGLLLATILSGVMLIIMATLRFGRFIEYIPEAVTLGFTSGIAVVIATLQIKDVFGLPIDKLSEHYLEKLQQLSLALPDLHWPSLLVAAVTLTVMLLWPKLKLPLPPHLPAIVVATCLAMALAHFGLELDTIGSRFSYLLPDGSLGQGIPAVLPEFSWPWLQPGPDGQALEFSTQLVKDLLAAAFAMAMLGAIESLLCAVVLDGMTGRRHSANSELLGQGIGNIVAPFLGGFTATAALARSAANVRAGAQSPVAAMVHALVVLLALLMLAPVLAYLPMAAMAALLLVVAWNMSEAPKAVHLLKTAPRNDIIIFLICFGCTVLFDMVIAISCGMVIAAFFFVKQVADMTRVADISHNRKYLSEPLPEGWKAFRISGPLFFAAADRVFGELSLKLKQQQGAILVMDAVTLMDAGGLSAFTKLVSLAEKQGIHLLVTDLSFQPLKTLAKARVQPLPGILSFYSSLADALSSLPGQSIDPQGEAVGL</sequence>
<proteinExistence type="predicted"/>
<evidence type="ECO:0000313" key="8">
    <source>
        <dbReference type="Proteomes" id="UP000276260"/>
    </source>
</evidence>
<keyword evidence="4 5" id="KW-0472">Membrane</keyword>
<feature type="transmembrane region" description="Helical" evidence="5">
    <location>
        <begin position="100"/>
        <end position="122"/>
    </location>
</feature>
<dbReference type="GO" id="GO:0016020">
    <property type="term" value="C:membrane"/>
    <property type="evidence" value="ECO:0007669"/>
    <property type="project" value="UniProtKB-SubCell"/>
</dbReference>
<dbReference type="AlphaFoldDB" id="A0A3P3QIT8"/>
<comment type="caution">
    <text evidence="7">The sequence shown here is derived from an EMBL/GenBank/DDBJ whole genome shotgun (WGS) entry which is preliminary data.</text>
</comment>
<keyword evidence="8" id="KW-1185">Reference proteome</keyword>
<name>A0A3P3QIT8_9GAMM</name>
<dbReference type="InterPro" id="IPR018045">
    <property type="entry name" value="S04_transporter_CS"/>
</dbReference>